<accession>A0ABD0LAX0</accession>
<evidence type="ECO:0000313" key="1">
    <source>
        <dbReference type="EMBL" id="KAK7496485.1"/>
    </source>
</evidence>
<protein>
    <submittedName>
        <fullName evidence="1">Uncharacterized protein</fullName>
    </submittedName>
</protein>
<dbReference type="AlphaFoldDB" id="A0ABD0LAX0"/>
<gene>
    <name evidence="1" type="ORF">BaRGS_00012137</name>
</gene>
<sequence>MLKLFTIWCDSGQLGLKRLPAEQSAAKVLLSCIQNAAGATLSGWHPYLGTKVAHNAVDRPNTKHSTCHNMLDNPTTAKVYQPLLFKTKGIQEPVDSGCSGPPIRWEAIVCGQP</sequence>
<dbReference type="EMBL" id="JACVVK020000066">
    <property type="protein sequence ID" value="KAK7496485.1"/>
    <property type="molecule type" value="Genomic_DNA"/>
</dbReference>
<keyword evidence="2" id="KW-1185">Reference proteome</keyword>
<organism evidence="1 2">
    <name type="scientific">Batillaria attramentaria</name>
    <dbReference type="NCBI Taxonomy" id="370345"/>
    <lineage>
        <taxon>Eukaryota</taxon>
        <taxon>Metazoa</taxon>
        <taxon>Spiralia</taxon>
        <taxon>Lophotrochozoa</taxon>
        <taxon>Mollusca</taxon>
        <taxon>Gastropoda</taxon>
        <taxon>Caenogastropoda</taxon>
        <taxon>Sorbeoconcha</taxon>
        <taxon>Cerithioidea</taxon>
        <taxon>Batillariidae</taxon>
        <taxon>Batillaria</taxon>
    </lineage>
</organism>
<proteinExistence type="predicted"/>
<comment type="caution">
    <text evidence="1">The sequence shown here is derived from an EMBL/GenBank/DDBJ whole genome shotgun (WGS) entry which is preliminary data.</text>
</comment>
<evidence type="ECO:0000313" key="2">
    <source>
        <dbReference type="Proteomes" id="UP001519460"/>
    </source>
</evidence>
<reference evidence="1 2" key="1">
    <citation type="journal article" date="2023" name="Sci. Data">
        <title>Genome assembly of the Korean intertidal mud-creeper Batillaria attramentaria.</title>
        <authorList>
            <person name="Patra A.K."/>
            <person name="Ho P.T."/>
            <person name="Jun S."/>
            <person name="Lee S.J."/>
            <person name="Kim Y."/>
            <person name="Won Y.J."/>
        </authorList>
    </citation>
    <scope>NUCLEOTIDE SEQUENCE [LARGE SCALE GENOMIC DNA]</scope>
    <source>
        <strain evidence="1">Wonlab-2016</strain>
    </source>
</reference>
<name>A0ABD0LAX0_9CAEN</name>
<dbReference type="Proteomes" id="UP001519460">
    <property type="component" value="Unassembled WGS sequence"/>
</dbReference>